<dbReference type="OrthoDB" id="236558at2157"/>
<dbReference type="AlphaFoldDB" id="M0PK22"/>
<sequence>MTQVLVQPPGCPRPFPALFYVGRAMSDDQLLYSGGWVIDDATLYTDSVTVLTMAESAQVVGIECCFDYSADADGDGFGDMVARAGLSERSLRGAQIESGTVSALVETGTLSEDGGGNVYCWGSNEYSKENSGSCGETDGDGGEVMVTHCPLDAPILHLVNAGSASSDVKFKAGAELSKSVN</sequence>
<dbReference type="PATRIC" id="fig|1230456.3.peg.73"/>
<proteinExistence type="predicted"/>
<comment type="caution">
    <text evidence="1">The sequence shown here is derived from an EMBL/GenBank/DDBJ whole genome shotgun (WGS) entry which is preliminary data.</text>
</comment>
<protein>
    <recommendedName>
        <fullName evidence="3">Regulator of chromosome condensation RCC1</fullName>
    </recommendedName>
</protein>
<accession>M0PK22</accession>
<keyword evidence="2" id="KW-1185">Reference proteome</keyword>
<dbReference type="Proteomes" id="UP000011546">
    <property type="component" value="Unassembled WGS sequence"/>
</dbReference>
<evidence type="ECO:0000313" key="2">
    <source>
        <dbReference type="Proteomes" id="UP000011546"/>
    </source>
</evidence>
<evidence type="ECO:0000313" key="1">
    <source>
        <dbReference type="EMBL" id="EMA70293.1"/>
    </source>
</evidence>
<gene>
    <name evidence="1" type="ORF">C468_00425</name>
</gene>
<name>M0PK22_9EURY</name>
<evidence type="ECO:0008006" key="3">
    <source>
        <dbReference type="Google" id="ProtNLM"/>
    </source>
</evidence>
<organism evidence="1 2">
    <name type="scientific">Halorubrum kocurii JCM 14978</name>
    <dbReference type="NCBI Taxonomy" id="1230456"/>
    <lineage>
        <taxon>Archaea</taxon>
        <taxon>Methanobacteriati</taxon>
        <taxon>Methanobacteriota</taxon>
        <taxon>Stenosarchaea group</taxon>
        <taxon>Halobacteria</taxon>
        <taxon>Halobacteriales</taxon>
        <taxon>Haloferacaceae</taxon>
        <taxon>Halorubrum</taxon>
    </lineage>
</organism>
<reference evidence="1 2" key="1">
    <citation type="journal article" date="2014" name="PLoS Genet.">
        <title>Phylogenetically driven sequencing of extremely halophilic archaea reveals strategies for static and dynamic osmo-response.</title>
        <authorList>
            <person name="Becker E.A."/>
            <person name="Seitzer P.M."/>
            <person name="Tritt A."/>
            <person name="Larsen D."/>
            <person name="Krusor M."/>
            <person name="Yao A.I."/>
            <person name="Wu D."/>
            <person name="Madern D."/>
            <person name="Eisen J.A."/>
            <person name="Darling A.E."/>
            <person name="Facciotti M.T."/>
        </authorList>
    </citation>
    <scope>NUCLEOTIDE SEQUENCE [LARGE SCALE GENOMIC DNA]</scope>
    <source>
        <strain evidence="1 2">JCM 14978</strain>
    </source>
</reference>
<dbReference type="EMBL" id="AOJH01000002">
    <property type="protein sequence ID" value="EMA70293.1"/>
    <property type="molecule type" value="Genomic_DNA"/>
</dbReference>